<evidence type="ECO:0000313" key="6">
    <source>
        <dbReference type="Proteomes" id="UP001558632"/>
    </source>
</evidence>
<dbReference type="InterPro" id="IPR040325">
    <property type="entry name" value="RIMBP1/2/3"/>
</dbReference>
<dbReference type="InterPro" id="IPR001452">
    <property type="entry name" value="SH3_domain"/>
</dbReference>
<dbReference type="Proteomes" id="UP001558632">
    <property type="component" value="Unassembled WGS sequence"/>
</dbReference>
<keyword evidence="5" id="KW-0675">Receptor</keyword>
<keyword evidence="1 2" id="KW-0728">SH3 domain</keyword>
<dbReference type="PANTHER" id="PTHR14234:SF20">
    <property type="entry name" value="PERIPHERAL-TYPE BENZODIAZEPINE RECEPTOR-ASSOCIATED PROTEIN 1"/>
    <property type="match status" value="1"/>
</dbReference>
<comment type="caution">
    <text evidence="5">The sequence shown here is derived from an EMBL/GenBank/DDBJ whole genome shotgun (WGS) entry which is preliminary data.</text>
</comment>
<gene>
    <name evidence="5" type="ORF">TSPI_07362</name>
</gene>
<evidence type="ECO:0000256" key="1">
    <source>
        <dbReference type="ARBA" id="ARBA00022443"/>
    </source>
</evidence>
<keyword evidence="6" id="KW-1185">Reference proteome</keyword>
<accession>A0ABR3KJH6</accession>
<dbReference type="InterPro" id="IPR036028">
    <property type="entry name" value="SH3-like_dom_sf"/>
</dbReference>
<sequence length="199" mass="21020">MDAEHEELRFLSGDVITVFGDMDEDGFYVGELNGRYGLVPSNFLELPNCNGPVDASNQMKEENARAVTRKEATNYTSAASVPVNSGEKSKPSSTVNIQATSSSSKLTTIGGSSQQNAQQNNSSNTVVGQRGNDVSKTSCASVGKADGRRSSVVPRKGAQNGQRAAGTTKQVPSKHPVKSASSKEDSGAGFSKMWKKIVE</sequence>
<feature type="compositionally biased region" description="Polar residues" evidence="3">
    <location>
        <begin position="159"/>
        <end position="171"/>
    </location>
</feature>
<protein>
    <submittedName>
        <fullName evidence="5">Peripheral-type benzodiazepine receptor-associated protein</fullName>
    </submittedName>
</protein>
<feature type="compositionally biased region" description="Polar residues" evidence="3">
    <location>
        <begin position="91"/>
        <end position="111"/>
    </location>
</feature>
<dbReference type="PANTHER" id="PTHR14234">
    <property type="entry name" value="RIM BINDING PROTEIN-RELATED"/>
    <property type="match status" value="1"/>
</dbReference>
<evidence type="ECO:0000256" key="3">
    <source>
        <dbReference type="SAM" id="MobiDB-lite"/>
    </source>
</evidence>
<reference evidence="5 6" key="1">
    <citation type="submission" date="2024-07" db="EMBL/GenBank/DDBJ databases">
        <title>Enhanced genomic and transcriptomic resources for Trichinella pseudospiralis and T. spiralis underpin the discovery of pronounced molecular differences between stages and species.</title>
        <authorList>
            <person name="Pasi K.K."/>
            <person name="La Rosa G."/>
            <person name="Gomez-Morales M.A."/>
            <person name="Tosini F."/>
            <person name="Sumanam S."/>
            <person name="Young N.D."/>
            <person name="Chang B.C."/>
            <person name="Robin G.B."/>
        </authorList>
    </citation>
    <scope>NUCLEOTIDE SEQUENCE [LARGE SCALE GENOMIC DNA]</scope>
    <source>
        <strain evidence="5">ISS534</strain>
    </source>
</reference>
<dbReference type="EMBL" id="JBEUSY010000258">
    <property type="protein sequence ID" value="KAL1240193.1"/>
    <property type="molecule type" value="Genomic_DNA"/>
</dbReference>
<dbReference type="Gene3D" id="2.30.30.40">
    <property type="entry name" value="SH3 Domains"/>
    <property type="match status" value="1"/>
</dbReference>
<feature type="domain" description="SH3" evidence="4">
    <location>
        <begin position="1"/>
        <end position="49"/>
    </location>
</feature>
<dbReference type="PROSITE" id="PS50002">
    <property type="entry name" value="SH3"/>
    <property type="match status" value="1"/>
</dbReference>
<proteinExistence type="predicted"/>
<dbReference type="Pfam" id="PF07653">
    <property type="entry name" value="SH3_2"/>
    <property type="match status" value="1"/>
</dbReference>
<name>A0ABR3KJH6_TRISP</name>
<dbReference type="SUPFAM" id="SSF50044">
    <property type="entry name" value="SH3-domain"/>
    <property type="match status" value="1"/>
</dbReference>
<feature type="compositionally biased region" description="Polar residues" evidence="3">
    <location>
        <begin position="73"/>
        <end position="83"/>
    </location>
</feature>
<feature type="region of interest" description="Disordered" evidence="3">
    <location>
        <begin position="67"/>
        <end position="199"/>
    </location>
</feature>
<evidence type="ECO:0000259" key="4">
    <source>
        <dbReference type="PROSITE" id="PS50002"/>
    </source>
</evidence>
<evidence type="ECO:0000256" key="2">
    <source>
        <dbReference type="PROSITE-ProRule" id="PRU00192"/>
    </source>
</evidence>
<organism evidence="5 6">
    <name type="scientific">Trichinella spiralis</name>
    <name type="common">Trichina worm</name>
    <dbReference type="NCBI Taxonomy" id="6334"/>
    <lineage>
        <taxon>Eukaryota</taxon>
        <taxon>Metazoa</taxon>
        <taxon>Ecdysozoa</taxon>
        <taxon>Nematoda</taxon>
        <taxon>Enoplea</taxon>
        <taxon>Dorylaimia</taxon>
        <taxon>Trichinellida</taxon>
        <taxon>Trichinellidae</taxon>
        <taxon>Trichinella</taxon>
    </lineage>
</organism>
<evidence type="ECO:0000313" key="5">
    <source>
        <dbReference type="EMBL" id="KAL1240193.1"/>
    </source>
</evidence>
<feature type="compositionally biased region" description="Low complexity" evidence="3">
    <location>
        <begin position="112"/>
        <end position="124"/>
    </location>
</feature>